<sequence>MRVPNTHRPSLDLVQGDDISSLLYEMAQSLDIGRPDGWEKLMNALNITGSHAIEPAHPSEFRHVVGAWGLDDEMFEDAYRDIYELVETATADGVFITQGFVYNTPKCGDVPRPVCLSILVVVAQIQYLIGNHVYQVRLGHFYLASSAETIQQKEPRHWCHSCRLVSRCCHDEMRNRDLTLPELDKVKAVLSTHQSEWALQQLLTRFEMSFGQQEISVPLSGSQIETRFKPLLKQFISNMDENRDAQFPPNRRPSASSPEHSSDDPAVS</sequence>
<feature type="region of interest" description="Disordered" evidence="1">
    <location>
        <begin position="241"/>
        <end position="268"/>
    </location>
</feature>
<evidence type="ECO:0000256" key="1">
    <source>
        <dbReference type="SAM" id="MobiDB-lite"/>
    </source>
</evidence>
<accession>A0A9P5VKN0</accession>
<comment type="caution">
    <text evidence="2">The sequence shown here is derived from an EMBL/GenBank/DDBJ whole genome shotgun (WGS) entry which is preliminary data.</text>
</comment>
<dbReference type="Proteomes" id="UP000696485">
    <property type="component" value="Unassembled WGS sequence"/>
</dbReference>
<gene>
    <name evidence="2" type="ORF">BG006_007442</name>
</gene>
<evidence type="ECO:0000313" key="2">
    <source>
        <dbReference type="EMBL" id="KAF9329489.1"/>
    </source>
</evidence>
<keyword evidence="3" id="KW-1185">Reference proteome</keyword>
<organism evidence="2 3">
    <name type="scientific">Podila minutissima</name>
    <dbReference type="NCBI Taxonomy" id="64525"/>
    <lineage>
        <taxon>Eukaryota</taxon>
        <taxon>Fungi</taxon>
        <taxon>Fungi incertae sedis</taxon>
        <taxon>Mucoromycota</taxon>
        <taxon>Mortierellomycotina</taxon>
        <taxon>Mortierellomycetes</taxon>
        <taxon>Mortierellales</taxon>
        <taxon>Mortierellaceae</taxon>
        <taxon>Podila</taxon>
    </lineage>
</organism>
<reference evidence="2" key="1">
    <citation type="journal article" date="2020" name="Fungal Divers.">
        <title>Resolving the Mortierellaceae phylogeny through synthesis of multi-gene phylogenetics and phylogenomics.</title>
        <authorList>
            <person name="Vandepol N."/>
            <person name="Liber J."/>
            <person name="Desiro A."/>
            <person name="Na H."/>
            <person name="Kennedy M."/>
            <person name="Barry K."/>
            <person name="Grigoriev I.V."/>
            <person name="Miller A.N."/>
            <person name="O'Donnell K."/>
            <person name="Stajich J.E."/>
            <person name="Bonito G."/>
        </authorList>
    </citation>
    <scope>NUCLEOTIDE SEQUENCE</scope>
    <source>
        <strain evidence="2">NVP1</strain>
    </source>
</reference>
<proteinExistence type="predicted"/>
<evidence type="ECO:0000313" key="3">
    <source>
        <dbReference type="Proteomes" id="UP000696485"/>
    </source>
</evidence>
<protein>
    <submittedName>
        <fullName evidence="2">Uncharacterized protein</fullName>
    </submittedName>
</protein>
<name>A0A9P5VKN0_9FUNG</name>
<dbReference type="EMBL" id="JAAAUY010000470">
    <property type="protein sequence ID" value="KAF9329489.1"/>
    <property type="molecule type" value="Genomic_DNA"/>
</dbReference>
<dbReference type="AlphaFoldDB" id="A0A9P5VKN0"/>